<dbReference type="SUPFAM" id="SSF49899">
    <property type="entry name" value="Concanavalin A-like lectins/glucanases"/>
    <property type="match status" value="1"/>
</dbReference>
<evidence type="ECO:0000256" key="3">
    <source>
        <dbReference type="ARBA" id="ARBA00022729"/>
    </source>
</evidence>
<dbReference type="Pfam" id="PF13385">
    <property type="entry name" value="Laminin_G_3"/>
    <property type="match status" value="1"/>
</dbReference>
<dbReference type="Proteomes" id="UP000609874">
    <property type="component" value="Unassembled WGS sequence"/>
</dbReference>
<dbReference type="Gene3D" id="2.60.120.200">
    <property type="match status" value="1"/>
</dbReference>
<keyword evidence="4" id="KW-0326">Glycosidase</keyword>
<keyword evidence="3 6" id="KW-0732">Signal</keyword>
<dbReference type="InterPro" id="IPR013783">
    <property type="entry name" value="Ig-like_fold"/>
</dbReference>
<reference evidence="8 9" key="1">
    <citation type="submission" date="2020-08" db="EMBL/GenBank/DDBJ databases">
        <title>A Genomic Blueprint of the Chicken Gut Microbiome.</title>
        <authorList>
            <person name="Gilroy R."/>
            <person name="Ravi A."/>
            <person name="Getino M."/>
            <person name="Pursley I."/>
            <person name="Horton D.L."/>
            <person name="Alikhan N.-F."/>
            <person name="Baker D."/>
            <person name="Gharbi K."/>
            <person name="Hall N."/>
            <person name="Watson M."/>
            <person name="Adriaenssens E.M."/>
            <person name="Foster-Nyarko E."/>
            <person name="Jarju S."/>
            <person name="Secka A."/>
            <person name="Antonio M."/>
            <person name="Oren A."/>
            <person name="Chaudhuri R."/>
            <person name="La Ragione R.M."/>
            <person name="Hildebrand F."/>
            <person name="Pallen M.J."/>
        </authorList>
    </citation>
    <scope>NUCLEOTIDE SEQUENCE [LARGE SCALE GENOMIC DNA]</scope>
    <source>
        <strain evidence="8 9">Sa2CUA1</strain>
    </source>
</reference>
<dbReference type="SUPFAM" id="SSF49265">
    <property type="entry name" value="Fibronectin type III"/>
    <property type="match status" value="2"/>
</dbReference>
<evidence type="ECO:0000256" key="4">
    <source>
        <dbReference type="ARBA" id="ARBA00023295"/>
    </source>
</evidence>
<dbReference type="Gene3D" id="2.60.40.10">
    <property type="entry name" value="Immunoglobulins"/>
    <property type="match status" value="2"/>
</dbReference>
<dbReference type="PROSITE" id="PS50853">
    <property type="entry name" value="FN3"/>
    <property type="match status" value="2"/>
</dbReference>
<dbReference type="Pfam" id="PF24517">
    <property type="entry name" value="CBM96"/>
    <property type="match status" value="1"/>
</dbReference>
<evidence type="ECO:0000256" key="1">
    <source>
        <dbReference type="ARBA" id="ARBA00004613"/>
    </source>
</evidence>
<dbReference type="InterPro" id="IPR003961">
    <property type="entry name" value="FN3_dom"/>
</dbReference>
<dbReference type="NCBIfam" id="NF033679">
    <property type="entry name" value="DNRLRE_dom"/>
    <property type="match status" value="1"/>
</dbReference>
<dbReference type="InterPro" id="IPR013320">
    <property type="entry name" value="ConA-like_dom_sf"/>
</dbReference>
<evidence type="ECO:0000256" key="5">
    <source>
        <dbReference type="ARBA" id="ARBA00023326"/>
    </source>
</evidence>
<keyword evidence="5" id="KW-0119">Carbohydrate metabolism</keyword>
<organism evidence="8 9">
    <name type="scientific">Arthrobacter gallicola</name>
    <dbReference type="NCBI Taxonomy" id="2762225"/>
    <lineage>
        <taxon>Bacteria</taxon>
        <taxon>Bacillati</taxon>
        <taxon>Actinomycetota</taxon>
        <taxon>Actinomycetes</taxon>
        <taxon>Micrococcales</taxon>
        <taxon>Micrococcaceae</taxon>
        <taxon>Arthrobacter</taxon>
    </lineage>
</organism>
<evidence type="ECO:0000256" key="6">
    <source>
        <dbReference type="SAM" id="SignalP"/>
    </source>
</evidence>
<comment type="subcellular location">
    <subcellularLocation>
        <location evidence="1">Secreted</location>
    </subcellularLocation>
</comment>
<protein>
    <submittedName>
        <fullName evidence="8">DNRLRE domain-containing protein</fullName>
    </submittedName>
</protein>
<feature type="chain" id="PRO_5046148756" evidence="6">
    <location>
        <begin position="29"/>
        <end position="1027"/>
    </location>
</feature>
<keyword evidence="2" id="KW-0964">Secreted</keyword>
<evidence type="ECO:0000256" key="2">
    <source>
        <dbReference type="ARBA" id="ARBA00022525"/>
    </source>
</evidence>
<accession>A0ABR8UV15</accession>
<gene>
    <name evidence="8" type="ORF">H9639_12305</name>
</gene>
<sequence length="1027" mass="105596">MRKKLAAMVSIAALSATAVIGITAPASALSPGIGFNAVALPTWQTNGIAWTVAEAGGVMYVGGTFTQIRPPGTTAGTSQARAAVNFAAFDAYTGNPTSCALSFTGGTGTTVRAMDVSPDGKKLYVGGNFTTVNGVPANRLAAINLPSCSVDTGFRPGTISSTVRAVAATADTVYFGGDFVSVNGTARRSFAAVSTTGALRPWAPQVDAVGRTIDVPEGRGVVLIGGDFATVNGADSMALAVVDNSSGASVRSYPTRSYVPRTAVIKDITSDGDDFYIAGEGTGPTSFDGRARLSLDNNYEQVWKDTCQGATQAVLPYNGVLYSGHHVHDCSTMGGFADGNRRHLSAQDVDNPYPFLGWSPDTNGGTGEGIGPRAMAMTKAATNNVMWVAGEFTSTNGSPQQGITRFGPGPASAPPGTPAAVSVSSLATGENTIRWRQSIDNDDSGLTYSVFRNGSSTPLGTVSGSSTWFDAPQLSFTDTTARPGTAYSYRVRASDGTNTSALSAQVSVTTATQTHPYPAAVLRDGATTYWRLDDAAANAPADSSPGNNRGLPYSAPVTAGTPGAVPGSTAAVFDGVDDQISGQQRYPAPASYSAEAWFKTSTTRGGEIFGFASGQPNRRADRNSSGTVDRNLYMTNAGTLAFTVRNSANSLVAGATTAAYNDDEWHHALVSQTETGWILYVDGEVAASSETPAAQTYKGSWRIGGDTLNFRWPSNPSSGYFAGSIDEFAAYPTALSAAQAAQHFAAGTGGAGPEPEPDSTAPSAVTGATAAVEGTTATLTWAAATDNVGVTGYQVHRSTTDGFEPAEPTLLTTTGGSVLSYTDDELSPGTYYYRVLAVDEAGNTGPASAQAAATVAGAPPAEPVTLTLTPTADTYVNQGAPGTVHGSATSMASRGSLAYTSYLRFAAGTEVPPGMRLVSATLRLYTTSDSFAGSLNTHTIHPVEGTWAEASTTYNNRPSLAAALLGSTVPAAANTPYQVQLDAAAVSAMLSGSIDLGITSVGTDNAWFYTKEASSTRRPVLTLVFDQ</sequence>
<evidence type="ECO:0000259" key="7">
    <source>
        <dbReference type="PROSITE" id="PS50853"/>
    </source>
</evidence>
<keyword evidence="5" id="KW-0624">Polysaccharide degradation</keyword>
<feature type="domain" description="Fibronectin type-III" evidence="7">
    <location>
        <begin position="414"/>
        <end position="513"/>
    </location>
</feature>
<feature type="domain" description="Fibronectin type-III" evidence="7">
    <location>
        <begin position="761"/>
        <end position="861"/>
    </location>
</feature>
<dbReference type="EMBL" id="JACSQD010000005">
    <property type="protein sequence ID" value="MBD7996081.1"/>
    <property type="molecule type" value="Genomic_DNA"/>
</dbReference>
<comment type="caution">
    <text evidence="8">The sequence shown here is derived from an EMBL/GenBank/DDBJ whole genome shotgun (WGS) entry which is preliminary data.</text>
</comment>
<dbReference type="InterPro" id="IPR055372">
    <property type="entry name" value="CBM96"/>
</dbReference>
<dbReference type="InterPro" id="IPR013431">
    <property type="entry name" value="Delta_60_rpt"/>
</dbReference>
<proteinExistence type="predicted"/>
<dbReference type="Pfam" id="PF17164">
    <property type="entry name" value="DUF5122"/>
    <property type="match status" value="1"/>
</dbReference>
<feature type="signal peptide" evidence="6">
    <location>
        <begin position="1"/>
        <end position="28"/>
    </location>
</feature>
<evidence type="ECO:0000313" key="9">
    <source>
        <dbReference type="Proteomes" id="UP000609874"/>
    </source>
</evidence>
<evidence type="ECO:0000313" key="8">
    <source>
        <dbReference type="EMBL" id="MBD7996081.1"/>
    </source>
</evidence>
<dbReference type="InterPro" id="IPR036116">
    <property type="entry name" value="FN3_sf"/>
</dbReference>
<dbReference type="RefSeq" id="WP_191808359.1">
    <property type="nucleotide sequence ID" value="NZ_JACSQD010000005.1"/>
</dbReference>
<dbReference type="CDD" id="cd00063">
    <property type="entry name" value="FN3"/>
    <property type="match status" value="2"/>
</dbReference>
<dbReference type="SMART" id="SM00060">
    <property type="entry name" value="FN3"/>
    <property type="match status" value="2"/>
</dbReference>
<name>A0ABR8UV15_9MICC</name>
<keyword evidence="4" id="KW-0378">Hydrolase</keyword>
<keyword evidence="9" id="KW-1185">Reference proteome</keyword>